<dbReference type="GO" id="GO:0045145">
    <property type="term" value="F:single-stranded DNA 5'-3' DNA exonuclease activity"/>
    <property type="evidence" value="ECO:0007669"/>
    <property type="project" value="InterPro"/>
</dbReference>
<comment type="similarity">
    <text evidence="1">Belongs to the EXO5 family.</text>
</comment>
<proteinExistence type="inferred from homology"/>
<dbReference type="PANTHER" id="PTHR14464">
    <property type="entry name" value="EXONUCLEASE V"/>
    <property type="match status" value="1"/>
</dbReference>
<evidence type="ECO:0000313" key="3">
    <source>
        <dbReference type="Proteomes" id="UP000631114"/>
    </source>
</evidence>
<keyword evidence="3" id="KW-1185">Reference proteome</keyword>
<protein>
    <recommendedName>
        <fullName evidence="4">Exonuclease V, chloroplastic</fullName>
    </recommendedName>
</protein>
<dbReference type="GO" id="GO:0005634">
    <property type="term" value="C:nucleus"/>
    <property type="evidence" value="ECO:0007669"/>
    <property type="project" value="TreeGrafter"/>
</dbReference>
<dbReference type="AlphaFoldDB" id="A0A835LIE1"/>
<comment type="caution">
    <text evidence="2">The sequence shown here is derived from an EMBL/GenBank/DDBJ whole genome shotgun (WGS) entry which is preliminary data.</text>
</comment>
<dbReference type="PANTHER" id="PTHR14464:SF4">
    <property type="entry name" value="EXONUCLEASE V"/>
    <property type="match status" value="1"/>
</dbReference>
<dbReference type="Proteomes" id="UP000631114">
    <property type="component" value="Unassembled WGS sequence"/>
</dbReference>
<dbReference type="GO" id="GO:0036297">
    <property type="term" value="P:interstrand cross-link repair"/>
    <property type="evidence" value="ECO:0007669"/>
    <property type="project" value="TreeGrafter"/>
</dbReference>
<dbReference type="EMBL" id="JADFTS010000007">
    <property type="protein sequence ID" value="KAF9596738.1"/>
    <property type="molecule type" value="Genomic_DNA"/>
</dbReference>
<dbReference type="OrthoDB" id="354769at2759"/>
<gene>
    <name evidence="2" type="ORF">IFM89_012937</name>
</gene>
<sequence length="264" mass="30027">MALIESAFLFASNKYSSLSIHSNSKWRTLSTCSSRRKEEDIEDIGTSRSSSSQKTSKKYESLLDRFRRKRALSVTDIVASEWCEKKMEYGLTRGKPKATDAMKAGTDRHAKLEQEVIQKVEVHVEEIEDSWALKIINFIVGANQLLFQGLTRELPLFGFVQGVWMVGVIDEIRLPATDSVLSPFLVENKTRYQATLPAEAQKRNGKLQLMCYKYIWDNIVTNSFPTSPFYVYFGLNAQYILSEEVQDLAAASGFPAKVHIPLYF</sequence>
<name>A0A835LIE1_9MAGN</name>
<evidence type="ECO:0000256" key="1">
    <source>
        <dbReference type="ARBA" id="ARBA00009797"/>
    </source>
</evidence>
<dbReference type="InterPro" id="IPR019190">
    <property type="entry name" value="EXOV"/>
</dbReference>
<reference evidence="2 3" key="1">
    <citation type="submission" date="2020-10" db="EMBL/GenBank/DDBJ databases">
        <title>The Coptis chinensis genome and diversification of protoberbering-type alkaloids.</title>
        <authorList>
            <person name="Wang B."/>
            <person name="Shu S."/>
            <person name="Song C."/>
            <person name="Liu Y."/>
        </authorList>
    </citation>
    <scope>NUCLEOTIDE SEQUENCE [LARGE SCALE GENOMIC DNA]</scope>
    <source>
        <strain evidence="2">HL-2020</strain>
        <tissue evidence="2">Leaf</tissue>
    </source>
</reference>
<evidence type="ECO:0000313" key="2">
    <source>
        <dbReference type="EMBL" id="KAF9596738.1"/>
    </source>
</evidence>
<accession>A0A835LIE1</accession>
<dbReference type="Pfam" id="PF09810">
    <property type="entry name" value="Exo5"/>
    <property type="match status" value="1"/>
</dbReference>
<organism evidence="2 3">
    <name type="scientific">Coptis chinensis</name>
    <dbReference type="NCBI Taxonomy" id="261450"/>
    <lineage>
        <taxon>Eukaryota</taxon>
        <taxon>Viridiplantae</taxon>
        <taxon>Streptophyta</taxon>
        <taxon>Embryophyta</taxon>
        <taxon>Tracheophyta</taxon>
        <taxon>Spermatophyta</taxon>
        <taxon>Magnoliopsida</taxon>
        <taxon>Ranunculales</taxon>
        <taxon>Ranunculaceae</taxon>
        <taxon>Coptidoideae</taxon>
        <taxon>Coptis</taxon>
    </lineage>
</organism>
<evidence type="ECO:0008006" key="4">
    <source>
        <dbReference type="Google" id="ProtNLM"/>
    </source>
</evidence>